<name>A0AAD5RUH5_9PEZI</name>
<feature type="region of interest" description="Disordered" evidence="1">
    <location>
        <begin position="59"/>
        <end position="120"/>
    </location>
</feature>
<reference evidence="3" key="1">
    <citation type="submission" date="2022-07" db="EMBL/GenBank/DDBJ databases">
        <title>Draft genome sequence of Zalerion maritima ATCC 34329, a (micro)plastics degrading marine fungus.</title>
        <authorList>
            <person name="Paco A."/>
            <person name="Goncalves M.F.M."/>
            <person name="Rocha-Santos T.A.P."/>
            <person name="Alves A."/>
        </authorList>
    </citation>
    <scope>NUCLEOTIDE SEQUENCE</scope>
    <source>
        <strain evidence="3">ATCC 34329</strain>
    </source>
</reference>
<feature type="compositionally biased region" description="Low complexity" evidence="1">
    <location>
        <begin position="560"/>
        <end position="570"/>
    </location>
</feature>
<feature type="compositionally biased region" description="Low complexity" evidence="1">
    <location>
        <begin position="464"/>
        <end position="488"/>
    </location>
</feature>
<keyword evidence="2" id="KW-0732">Signal</keyword>
<evidence type="ECO:0000313" key="3">
    <source>
        <dbReference type="EMBL" id="KAJ2903708.1"/>
    </source>
</evidence>
<evidence type="ECO:0000256" key="2">
    <source>
        <dbReference type="SAM" id="SignalP"/>
    </source>
</evidence>
<feature type="region of interest" description="Disordered" evidence="1">
    <location>
        <begin position="560"/>
        <end position="579"/>
    </location>
</feature>
<gene>
    <name evidence="3" type="ORF">MKZ38_009446</name>
</gene>
<feature type="compositionally biased region" description="Polar residues" evidence="1">
    <location>
        <begin position="316"/>
        <end position="364"/>
    </location>
</feature>
<feature type="signal peptide" evidence="2">
    <location>
        <begin position="1"/>
        <end position="24"/>
    </location>
</feature>
<feature type="compositionally biased region" description="Polar residues" evidence="1">
    <location>
        <begin position="109"/>
        <end position="120"/>
    </location>
</feature>
<evidence type="ECO:0000313" key="4">
    <source>
        <dbReference type="Proteomes" id="UP001201980"/>
    </source>
</evidence>
<sequence>MRITNLVNILPMLGLLAAIPNVAARFDAADVPVRRVGRQVQHPSYITLTSGSPVIKVSHADKFDSPDAPPASTNAAETEKEPGQARGGGRDSPDQDVEQPNSGPPAASTDASSPGLSSFSVTGTISSADLAASGTDTVETSNSELQATTLLQTQTVVDTIVHTSFSSTSGTPAFNLSNSYIALATGASTSTESLAGARTGTVTAPTRTTAITLGSFTWPVIPHKSTTATFSIPASSSFALTSSWNESSETGSVLPTDGTTSGEITVTETTKHTVILTTRTAGPTSTRSTKSSFSSTEEPPFPWSNTTIVVAPTGTVAGTESGTGPTWTIITDSRPTSTSADTSVASGADTTSSKAGTDIKSTSCTEEEPGETSLPGGVEPPQFSTPCPEQSLTSALPDEKTSTALPEETPTVPCPEETITAVYPDETGSTHCSNKTITIFTTVTSITNISEMSDISTTCSESETETFSSADDVGSTVTRTSSSVEETTPCPESGQTIPLTTVWESSTCLEEETAYTTIWTSANTSSTTYDEDWETSTSVAVTLTSSSDATETTKTIATTELTESTDSSSEPMGTTTVWENTEKPVPTTTVLDHHSESVSKTTTTPIWVGESSSQMSDDPTTFITVWDTVSSCTTTSTWTQDESTGIEIVTVPMTLPASIMITNASSGIELNSSPTASAAPSMAEVSAANGRTLRAGSRWVFRGHQG</sequence>
<comment type="caution">
    <text evidence="3">The sequence shown here is derived from an EMBL/GenBank/DDBJ whole genome shotgun (WGS) entry which is preliminary data.</text>
</comment>
<organism evidence="3 4">
    <name type="scientific">Zalerion maritima</name>
    <dbReference type="NCBI Taxonomy" id="339359"/>
    <lineage>
        <taxon>Eukaryota</taxon>
        <taxon>Fungi</taxon>
        <taxon>Dikarya</taxon>
        <taxon>Ascomycota</taxon>
        <taxon>Pezizomycotina</taxon>
        <taxon>Sordariomycetes</taxon>
        <taxon>Lulworthiomycetidae</taxon>
        <taxon>Lulworthiales</taxon>
        <taxon>Lulworthiaceae</taxon>
        <taxon>Zalerion</taxon>
    </lineage>
</organism>
<dbReference type="EMBL" id="JAKWBI020000073">
    <property type="protein sequence ID" value="KAJ2903708.1"/>
    <property type="molecule type" value="Genomic_DNA"/>
</dbReference>
<proteinExistence type="predicted"/>
<feature type="compositionally biased region" description="Basic and acidic residues" evidence="1">
    <location>
        <begin position="77"/>
        <end position="93"/>
    </location>
</feature>
<protein>
    <submittedName>
        <fullName evidence="3">Uncharacterized protein</fullName>
    </submittedName>
</protein>
<dbReference type="Proteomes" id="UP001201980">
    <property type="component" value="Unassembled WGS sequence"/>
</dbReference>
<feature type="chain" id="PRO_5041919444" evidence="2">
    <location>
        <begin position="25"/>
        <end position="706"/>
    </location>
</feature>
<accession>A0AAD5RUH5</accession>
<feature type="region of interest" description="Disordered" evidence="1">
    <location>
        <begin position="464"/>
        <end position="495"/>
    </location>
</feature>
<keyword evidence="4" id="KW-1185">Reference proteome</keyword>
<dbReference type="AlphaFoldDB" id="A0AAD5RUH5"/>
<evidence type="ECO:0000256" key="1">
    <source>
        <dbReference type="SAM" id="MobiDB-lite"/>
    </source>
</evidence>
<feature type="compositionally biased region" description="Low complexity" evidence="1">
    <location>
        <begin position="283"/>
        <end position="298"/>
    </location>
</feature>
<feature type="region of interest" description="Disordered" evidence="1">
    <location>
        <begin position="280"/>
        <end position="395"/>
    </location>
</feature>
<feature type="compositionally biased region" description="Polar residues" evidence="1">
    <location>
        <begin position="382"/>
        <end position="394"/>
    </location>
</feature>